<dbReference type="GO" id="GO:0016787">
    <property type="term" value="F:hydrolase activity"/>
    <property type="evidence" value="ECO:0007669"/>
    <property type="project" value="UniProtKB-KW"/>
</dbReference>
<sequence>MAHFDTKTPGRPLVILPGLGCSYHEWYPIIEVLKQTFRVISFHRHELDNTTERGTAGVAVQLRQLLQTIGVTEPILIVGHSYGGLCAQQMAHDYPERVRGLVLVDSTSVRLRQLDALTLPVLDALSTDQVWLDKCRSYAEMTRHALCEAIQPELTQEQQQLPVNVQQELLDFETDPLLYSEMTTAIEQWQDDALTLERRGRLADLPLAVLGRDKELAVNSGIEEGLPEAELRLLEDTWERLICEQADLSTQSKLLFVEQASHAIHLDRPGPVLDTIRRIDERAND</sequence>
<evidence type="ECO:0000313" key="3">
    <source>
        <dbReference type="Proteomes" id="UP000439752"/>
    </source>
</evidence>
<dbReference type="GO" id="GO:0016020">
    <property type="term" value="C:membrane"/>
    <property type="evidence" value="ECO:0007669"/>
    <property type="project" value="TreeGrafter"/>
</dbReference>
<feature type="domain" description="AB hydrolase-1" evidence="1">
    <location>
        <begin position="12"/>
        <end position="111"/>
    </location>
</feature>
<dbReference type="InterPro" id="IPR000073">
    <property type="entry name" value="AB_hydrolase_1"/>
</dbReference>
<keyword evidence="2" id="KW-0378">Hydrolase</keyword>
<dbReference type="EMBL" id="CABWKQ010000027">
    <property type="protein sequence ID" value="VWX37621.1"/>
    <property type="molecule type" value="Genomic_DNA"/>
</dbReference>
<reference evidence="2 3" key="1">
    <citation type="submission" date="2019-10" db="EMBL/GenBank/DDBJ databases">
        <authorList>
            <person name="Karimi E."/>
        </authorList>
    </citation>
    <scope>NUCLEOTIDE SEQUENCE [LARGE SCALE GENOMIC DNA]</scope>
    <source>
        <strain evidence="2">Exiguobacterium sp. 9Y</strain>
    </source>
</reference>
<dbReference type="RefSeq" id="WP_159173604.1">
    <property type="nucleotide sequence ID" value="NZ_LR732312.1"/>
</dbReference>
<dbReference type="SUPFAM" id="SSF53474">
    <property type="entry name" value="alpha/beta-Hydrolases"/>
    <property type="match status" value="1"/>
</dbReference>
<keyword evidence="3" id="KW-1185">Reference proteome</keyword>
<evidence type="ECO:0000313" key="2">
    <source>
        <dbReference type="EMBL" id="VWX37621.1"/>
    </source>
</evidence>
<organism evidence="2 3">
    <name type="scientific">Exiguobacterium oxidotolerans</name>
    <dbReference type="NCBI Taxonomy" id="223958"/>
    <lineage>
        <taxon>Bacteria</taxon>
        <taxon>Bacillati</taxon>
        <taxon>Bacillota</taxon>
        <taxon>Bacilli</taxon>
        <taxon>Bacillales</taxon>
        <taxon>Bacillales Family XII. Incertae Sedis</taxon>
        <taxon>Exiguobacterium</taxon>
    </lineage>
</organism>
<evidence type="ECO:0000259" key="1">
    <source>
        <dbReference type="Pfam" id="PF00561"/>
    </source>
</evidence>
<protein>
    <submittedName>
        <fullName evidence="2">Alpha/beta hydrolase</fullName>
    </submittedName>
</protein>
<proteinExistence type="predicted"/>
<dbReference type="PANTHER" id="PTHR43798:SF33">
    <property type="entry name" value="HYDROLASE, PUTATIVE (AFU_ORTHOLOGUE AFUA_2G14860)-RELATED"/>
    <property type="match status" value="1"/>
</dbReference>
<dbReference type="Proteomes" id="UP000439752">
    <property type="component" value="Unassembled WGS sequence"/>
</dbReference>
<gene>
    <name evidence="2" type="ORF">EXIGUO9Y_330045</name>
</gene>
<dbReference type="InterPro" id="IPR050266">
    <property type="entry name" value="AB_hydrolase_sf"/>
</dbReference>
<dbReference type="AlphaFoldDB" id="A0A653IEW5"/>
<dbReference type="Gene3D" id="3.40.50.1820">
    <property type="entry name" value="alpha/beta hydrolase"/>
    <property type="match status" value="1"/>
</dbReference>
<name>A0A653IEW5_9BACL</name>
<dbReference type="PANTHER" id="PTHR43798">
    <property type="entry name" value="MONOACYLGLYCEROL LIPASE"/>
    <property type="match status" value="1"/>
</dbReference>
<accession>A0A653IEW5</accession>
<dbReference type="Pfam" id="PF00561">
    <property type="entry name" value="Abhydrolase_1"/>
    <property type="match status" value="1"/>
</dbReference>
<dbReference type="InterPro" id="IPR029058">
    <property type="entry name" value="AB_hydrolase_fold"/>
</dbReference>